<keyword evidence="2" id="KW-0805">Transcription regulation</keyword>
<feature type="region of interest" description="Disordered" evidence="7">
    <location>
        <begin position="87"/>
        <end position="121"/>
    </location>
</feature>
<dbReference type="GO" id="GO:0005634">
    <property type="term" value="C:nucleus"/>
    <property type="evidence" value="ECO:0007669"/>
    <property type="project" value="TreeGrafter"/>
</dbReference>
<dbReference type="Proteomes" id="UP000245119">
    <property type="component" value="Linkage Group LG13"/>
</dbReference>
<feature type="compositionally biased region" description="Polar residues" evidence="7">
    <location>
        <begin position="90"/>
        <end position="103"/>
    </location>
</feature>
<dbReference type="PROSITE" id="PS50217">
    <property type="entry name" value="BZIP"/>
    <property type="match status" value="1"/>
</dbReference>
<dbReference type="GO" id="GO:0005789">
    <property type="term" value="C:endoplasmic reticulum membrane"/>
    <property type="evidence" value="ECO:0007669"/>
    <property type="project" value="UniProtKB-SubCell"/>
</dbReference>
<protein>
    <recommendedName>
        <fullName evidence="8">BZIP domain-containing protein</fullName>
    </recommendedName>
</protein>
<evidence type="ECO:0000256" key="7">
    <source>
        <dbReference type="SAM" id="MobiDB-lite"/>
    </source>
</evidence>
<dbReference type="AlphaFoldDB" id="A0A2T7NFY9"/>
<accession>A0A2T7NFY9</accession>
<dbReference type="InterPro" id="IPR004827">
    <property type="entry name" value="bZIP"/>
</dbReference>
<dbReference type="InterPro" id="IPR051381">
    <property type="entry name" value="CREB_ATF_subfamily"/>
</dbReference>
<comment type="subcellular location">
    <subcellularLocation>
        <location evidence="1">Endoplasmic reticulum membrane</location>
        <topology evidence="1">Single-pass type II membrane protein</topology>
    </subcellularLocation>
</comment>
<proteinExistence type="predicted"/>
<dbReference type="PROSITE" id="PS00036">
    <property type="entry name" value="BZIP_BASIC"/>
    <property type="match status" value="1"/>
</dbReference>
<gene>
    <name evidence="9" type="ORF">C0Q70_20582</name>
</gene>
<name>A0A2T7NFY9_POMCA</name>
<keyword evidence="3" id="KW-0238">DNA-binding</keyword>
<dbReference type="SMART" id="SM00338">
    <property type="entry name" value="BRLZ"/>
    <property type="match status" value="1"/>
</dbReference>
<feature type="region of interest" description="Disordered" evidence="7">
    <location>
        <begin position="480"/>
        <end position="514"/>
    </location>
</feature>
<evidence type="ECO:0000256" key="3">
    <source>
        <dbReference type="ARBA" id="ARBA00023125"/>
    </source>
</evidence>
<evidence type="ECO:0000256" key="1">
    <source>
        <dbReference type="ARBA" id="ARBA00004648"/>
    </source>
</evidence>
<dbReference type="Pfam" id="PF00170">
    <property type="entry name" value="bZIP_1"/>
    <property type="match status" value="1"/>
</dbReference>
<dbReference type="OMA" id="ENWSACE"/>
<feature type="coiled-coil region" evidence="6">
    <location>
        <begin position="317"/>
        <end position="351"/>
    </location>
</feature>
<feature type="region of interest" description="Disordered" evidence="7">
    <location>
        <begin position="409"/>
        <end position="434"/>
    </location>
</feature>
<evidence type="ECO:0000256" key="2">
    <source>
        <dbReference type="ARBA" id="ARBA00023015"/>
    </source>
</evidence>
<dbReference type="GO" id="GO:0000981">
    <property type="term" value="F:DNA-binding transcription factor activity, RNA polymerase II-specific"/>
    <property type="evidence" value="ECO:0007669"/>
    <property type="project" value="TreeGrafter"/>
</dbReference>
<evidence type="ECO:0000256" key="6">
    <source>
        <dbReference type="SAM" id="Coils"/>
    </source>
</evidence>
<dbReference type="GO" id="GO:0000978">
    <property type="term" value="F:RNA polymerase II cis-regulatory region sequence-specific DNA binding"/>
    <property type="evidence" value="ECO:0007669"/>
    <property type="project" value="TreeGrafter"/>
</dbReference>
<evidence type="ECO:0000313" key="10">
    <source>
        <dbReference type="Proteomes" id="UP000245119"/>
    </source>
</evidence>
<organism evidence="9 10">
    <name type="scientific">Pomacea canaliculata</name>
    <name type="common">Golden apple snail</name>
    <dbReference type="NCBI Taxonomy" id="400727"/>
    <lineage>
        <taxon>Eukaryota</taxon>
        <taxon>Metazoa</taxon>
        <taxon>Spiralia</taxon>
        <taxon>Lophotrochozoa</taxon>
        <taxon>Mollusca</taxon>
        <taxon>Gastropoda</taxon>
        <taxon>Caenogastropoda</taxon>
        <taxon>Architaenioglossa</taxon>
        <taxon>Ampullarioidea</taxon>
        <taxon>Ampullariidae</taxon>
        <taxon>Pomacea</taxon>
    </lineage>
</organism>
<dbReference type="PANTHER" id="PTHR45996:SF3">
    <property type="entry name" value="CREB-H TRANSCRIPTION FACTOR HOMOLOG LET-607"/>
    <property type="match status" value="1"/>
</dbReference>
<keyword evidence="5" id="KW-0539">Nucleus</keyword>
<dbReference type="OrthoDB" id="674948at2759"/>
<evidence type="ECO:0000256" key="5">
    <source>
        <dbReference type="ARBA" id="ARBA00023242"/>
    </source>
</evidence>
<dbReference type="InterPro" id="IPR046347">
    <property type="entry name" value="bZIP_sf"/>
</dbReference>
<keyword evidence="6" id="KW-0175">Coiled coil</keyword>
<dbReference type="CDD" id="cd14689">
    <property type="entry name" value="bZIP_CREB3"/>
    <property type="match status" value="1"/>
</dbReference>
<keyword evidence="10" id="KW-1185">Reference proteome</keyword>
<sequence length="514" mass="56916">MAVETSPSQVLDLLFDEDCGVLARELDQGHIEPPNFGDLDLLSGDFFELLQEDQLTDTIHYDDNAMNQSKKQATSWTSKIHSDHDYYAHQSPSAHSDSGVSLNSLEESPPLPPVAEDPHEKAGSDYLLDSLHQSVSSPVTSESVSDSSPMRLEDFDFSTFMDFGDTDHSQCLDMENNELDLATINNTEISIDLDFTKTGNGKSAIIFVDSNTHSALHSFSNNNTSSDSDSLPFTVKDLRKDAASSLYESKSFPELRLTDEEKELLAREGVSLPANMPLTKEEERALKAVRRKIRNKISAKESRKRKQGYVDGLEQRVKICTQENQHLHKKVETLEKQNMSLLMQLKKLQTLVSHSSKGPVQTSTCVMVLVLSFALLIIPNLSPFGGDGNEKHIPAKSVGRGQSRNLLVSPDEPSKMSLQLHDTDSDPYGVSNKPGLPWERQTPVFYVSKKPEQMQFQDQSDIVNSTEINMVVRDSVLSLPEDHTTSEANAREGVAPVRTAEKDGTAPGELPVST</sequence>
<evidence type="ECO:0000313" key="9">
    <source>
        <dbReference type="EMBL" id="PVD20088.1"/>
    </source>
</evidence>
<dbReference type="SUPFAM" id="SSF57959">
    <property type="entry name" value="Leucine zipper domain"/>
    <property type="match status" value="1"/>
</dbReference>
<dbReference type="EMBL" id="PZQS01000013">
    <property type="protein sequence ID" value="PVD20088.1"/>
    <property type="molecule type" value="Genomic_DNA"/>
</dbReference>
<keyword evidence="4" id="KW-0804">Transcription</keyword>
<evidence type="ECO:0000256" key="4">
    <source>
        <dbReference type="ARBA" id="ARBA00023163"/>
    </source>
</evidence>
<dbReference type="PANTHER" id="PTHR45996">
    <property type="entry name" value="AGAP001464-PB"/>
    <property type="match status" value="1"/>
</dbReference>
<reference evidence="9 10" key="1">
    <citation type="submission" date="2018-04" db="EMBL/GenBank/DDBJ databases">
        <title>The genome of golden apple snail Pomacea canaliculata provides insight into stress tolerance and invasive adaptation.</title>
        <authorList>
            <person name="Liu C."/>
            <person name="Liu B."/>
            <person name="Ren Y."/>
            <person name="Zhang Y."/>
            <person name="Wang H."/>
            <person name="Li S."/>
            <person name="Jiang F."/>
            <person name="Yin L."/>
            <person name="Zhang G."/>
            <person name="Qian W."/>
            <person name="Fan W."/>
        </authorList>
    </citation>
    <scope>NUCLEOTIDE SEQUENCE [LARGE SCALE GENOMIC DNA]</scope>
    <source>
        <strain evidence="9">SZHN2017</strain>
        <tissue evidence="9">Muscle</tissue>
    </source>
</reference>
<dbReference type="STRING" id="400727.A0A2T7NFY9"/>
<feature type="domain" description="BZIP" evidence="8">
    <location>
        <begin position="285"/>
        <end position="348"/>
    </location>
</feature>
<comment type="caution">
    <text evidence="9">The sequence shown here is derived from an EMBL/GenBank/DDBJ whole genome shotgun (WGS) entry which is preliminary data.</text>
</comment>
<dbReference type="Gene3D" id="1.20.5.170">
    <property type="match status" value="1"/>
</dbReference>
<evidence type="ECO:0000259" key="8">
    <source>
        <dbReference type="PROSITE" id="PS50217"/>
    </source>
</evidence>